<organism evidence="2 3">
    <name type="scientific">Catenulispora acidiphila (strain DSM 44928 / JCM 14897 / NBRC 102108 / NRRL B-24433 / ID139908)</name>
    <dbReference type="NCBI Taxonomy" id="479433"/>
    <lineage>
        <taxon>Bacteria</taxon>
        <taxon>Bacillati</taxon>
        <taxon>Actinomycetota</taxon>
        <taxon>Actinomycetes</taxon>
        <taxon>Catenulisporales</taxon>
        <taxon>Catenulisporaceae</taxon>
        <taxon>Catenulispora</taxon>
    </lineage>
</organism>
<protein>
    <submittedName>
        <fullName evidence="2">Uncharacterized protein</fullName>
    </submittedName>
</protein>
<dbReference type="InParanoid" id="C7Q4I6"/>
<reference evidence="2 3" key="1">
    <citation type="journal article" date="2009" name="Stand. Genomic Sci.">
        <title>Complete genome sequence of Catenulispora acidiphila type strain (ID 139908).</title>
        <authorList>
            <person name="Copeland A."/>
            <person name="Lapidus A."/>
            <person name="Glavina Del Rio T."/>
            <person name="Nolan M."/>
            <person name="Lucas S."/>
            <person name="Chen F."/>
            <person name="Tice H."/>
            <person name="Cheng J.F."/>
            <person name="Bruce D."/>
            <person name="Goodwin L."/>
            <person name="Pitluck S."/>
            <person name="Mikhailova N."/>
            <person name="Pati A."/>
            <person name="Ivanova N."/>
            <person name="Mavromatis K."/>
            <person name="Chen A."/>
            <person name="Palaniappan K."/>
            <person name="Chain P."/>
            <person name="Land M."/>
            <person name="Hauser L."/>
            <person name="Chang Y.J."/>
            <person name="Jeffries C.D."/>
            <person name="Chertkov O."/>
            <person name="Brettin T."/>
            <person name="Detter J.C."/>
            <person name="Han C."/>
            <person name="Ali Z."/>
            <person name="Tindall B.J."/>
            <person name="Goker M."/>
            <person name="Bristow J."/>
            <person name="Eisen J.A."/>
            <person name="Markowitz V."/>
            <person name="Hugenholtz P."/>
            <person name="Kyrpides N.C."/>
            <person name="Klenk H.P."/>
        </authorList>
    </citation>
    <scope>NUCLEOTIDE SEQUENCE [LARGE SCALE GENOMIC DNA]</scope>
    <source>
        <strain evidence="3">DSM 44928 / JCM 14897 / NBRC 102108 / NRRL B-24433 / ID139908</strain>
    </source>
</reference>
<gene>
    <name evidence="2" type="ordered locus">Caci_3046</name>
</gene>
<dbReference type="STRING" id="479433.Caci_3046"/>
<name>C7Q4I6_CATAD</name>
<dbReference type="EMBL" id="CP001700">
    <property type="protein sequence ID" value="ACU71955.1"/>
    <property type="molecule type" value="Genomic_DNA"/>
</dbReference>
<dbReference type="HOGENOM" id="CLU_2664355_0_0_11"/>
<evidence type="ECO:0000313" key="2">
    <source>
        <dbReference type="EMBL" id="ACU71955.1"/>
    </source>
</evidence>
<accession>C7Q4I6</accession>
<dbReference type="Proteomes" id="UP000000851">
    <property type="component" value="Chromosome"/>
</dbReference>
<dbReference type="KEGG" id="cai:Caci_3046"/>
<sequence length="75" mass="8479" precursor="true">MIAIILITLLVIGVLTLTGLLVMAHRDNEQLREDLSQTVPFRDSEFAKPFVPPQQPKWQAAEEHLRDPNDVGDET</sequence>
<dbReference type="AlphaFoldDB" id="C7Q4I6"/>
<proteinExistence type="predicted"/>
<keyword evidence="3" id="KW-1185">Reference proteome</keyword>
<evidence type="ECO:0000256" key="1">
    <source>
        <dbReference type="SAM" id="MobiDB-lite"/>
    </source>
</evidence>
<feature type="compositionally biased region" description="Basic and acidic residues" evidence="1">
    <location>
        <begin position="60"/>
        <end position="69"/>
    </location>
</feature>
<evidence type="ECO:0000313" key="3">
    <source>
        <dbReference type="Proteomes" id="UP000000851"/>
    </source>
</evidence>
<dbReference type="RefSeq" id="WP_012787248.1">
    <property type="nucleotide sequence ID" value="NC_013131.1"/>
</dbReference>
<feature type="region of interest" description="Disordered" evidence="1">
    <location>
        <begin position="49"/>
        <end position="75"/>
    </location>
</feature>